<organism evidence="1 2">
    <name type="scientific">Zarea fungicola</name>
    <dbReference type="NCBI Taxonomy" id="93591"/>
    <lineage>
        <taxon>Eukaryota</taxon>
        <taxon>Fungi</taxon>
        <taxon>Dikarya</taxon>
        <taxon>Ascomycota</taxon>
        <taxon>Pezizomycotina</taxon>
        <taxon>Sordariomycetes</taxon>
        <taxon>Hypocreomycetidae</taxon>
        <taxon>Hypocreales</taxon>
        <taxon>Cordycipitaceae</taxon>
        <taxon>Zarea</taxon>
    </lineage>
</organism>
<comment type="caution">
    <text evidence="1">The sequence shown here is derived from an EMBL/GenBank/DDBJ whole genome shotgun (WGS) entry which is preliminary data.</text>
</comment>
<sequence length="315" mass="34577">MSQPDTGDIISLPSRGSPVVQAGSSKSSPEDTSVETTRVRTGSGRNGPRSRNGCWTCRTKKVKCDEARPRCLRCIRLRLFCDYEPRERQNAHPTKIPADKSSSRKPTNGAPSTAPANQAVAIAKPWLARRAALPGGVTLPKHLPAFDVAANSLRLTSLDHEAIRYYRTTFSSRHETKNTDFSVHSVIFSLAERDMLVMRGLLALGSRSMQFCKVKGIESPMNPESWSGLGHYSAALRMMADTIGTGEEQLYLDLDGVLATMYLMILYEQKHGDPSYSGFINHLTGAALLVQQRCSDSARLATPTTVRLLPRLTAT</sequence>
<reference evidence="1" key="1">
    <citation type="submission" date="2022-08" db="EMBL/GenBank/DDBJ databases">
        <title>Genome Sequence of Lecanicillium fungicola.</title>
        <authorList>
            <person name="Buettner E."/>
        </authorList>
    </citation>
    <scope>NUCLEOTIDE SEQUENCE</scope>
    <source>
        <strain evidence="1">Babe33</strain>
    </source>
</reference>
<name>A0ACC1NGZ7_9HYPO</name>
<proteinExistence type="predicted"/>
<protein>
    <submittedName>
        <fullName evidence="1">Uncharacterized protein</fullName>
    </submittedName>
</protein>
<evidence type="ECO:0000313" key="1">
    <source>
        <dbReference type="EMBL" id="KAJ2978607.1"/>
    </source>
</evidence>
<dbReference type="Proteomes" id="UP001143910">
    <property type="component" value="Unassembled WGS sequence"/>
</dbReference>
<gene>
    <name evidence="1" type="ORF">NQ176_g3720</name>
</gene>
<dbReference type="EMBL" id="JANJQO010000359">
    <property type="protein sequence ID" value="KAJ2978607.1"/>
    <property type="molecule type" value="Genomic_DNA"/>
</dbReference>
<accession>A0ACC1NGZ7</accession>
<evidence type="ECO:0000313" key="2">
    <source>
        <dbReference type="Proteomes" id="UP001143910"/>
    </source>
</evidence>
<keyword evidence="2" id="KW-1185">Reference proteome</keyword>